<sequence length="382" mass="40871">MSGFSGESATSSSKARTELLAGLRLDRVAAAAAATVGELPAYRVLDEEETVRELLAVMETALAALAEGRAPTDRERVEFSDFGARRADQGVPLEPLLEAFRLTSRHAFDALYAAAGAYGEFAVALALTRDFWLCCDHVSTAVIDGHRQRETERLRGGEEQRALLLRQLLSGELPPEWLPTATRLLGLDPGKEYPAFHAVSAPGLADMLREHAAALLVEPASGHVVGLVEPGRLSSLRVPVGLGRALPVARAHESYRQARRAGELAAAFGLRRPVTDGELPLHAAVLALPDTGEQLVDRCFGHTSGSRRATLIRTVDAYLAADANAEAAAAALYVHPNTLRYRLRTFARVTGLDLGRSEDAMRVWWALRHLEAVAAGAGGAAG</sequence>
<keyword evidence="4" id="KW-1185">Reference proteome</keyword>
<dbReference type="RefSeq" id="WP_041127577.1">
    <property type="nucleotide sequence ID" value="NZ_CP010407.1"/>
</dbReference>
<dbReference type="PANTHER" id="PTHR33744">
    <property type="entry name" value="CARBOHYDRATE DIACID REGULATOR"/>
    <property type="match status" value="1"/>
</dbReference>
<dbReference type="EMBL" id="CP010407">
    <property type="protein sequence ID" value="AJF63492.1"/>
    <property type="molecule type" value="Genomic_DNA"/>
</dbReference>
<dbReference type="Gene3D" id="1.10.10.2840">
    <property type="entry name" value="PucR C-terminal helix-turn-helix domain"/>
    <property type="match status" value="1"/>
</dbReference>
<dbReference type="InterPro" id="IPR051448">
    <property type="entry name" value="CdaR-like_regulators"/>
</dbReference>
<protein>
    <submittedName>
        <fullName evidence="3">Uncharacterized protein</fullName>
    </submittedName>
</protein>
<feature type="domain" description="PucR C-terminal helix-turn-helix" evidence="1">
    <location>
        <begin position="311"/>
        <end position="368"/>
    </location>
</feature>
<evidence type="ECO:0000313" key="3">
    <source>
        <dbReference type="EMBL" id="AJF63492.1"/>
    </source>
</evidence>
<dbReference type="InterPro" id="IPR042070">
    <property type="entry name" value="PucR_C-HTH_sf"/>
</dbReference>
<organism evidence="3 4">
    <name type="scientific">Streptomyces vietnamensis</name>
    <dbReference type="NCBI Taxonomy" id="362257"/>
    <lineage>
        <taxon>Bacteria</taxon>
        <taxon>Bacillati</taxon>
        <taxon>Actinomycetota</taxon>
        <taxon>Actinomycetes</taxon>
        <taxon>Kitasatosporales</taxon>
        <taxon>Streptomycetaceae</taxon>
        <taxon>Streptomyces</taxon>
    </lineage>
</organism>
<dbReference type="KEGG" id="svt:SVTN_02355"/>
<dbReference type="Pfam" id="PF14361">
    <property type="entry name" value="RsbRD_N"/>
    <property type="match status" value="1"/>
</dbReference>
<dbReference type="InterPro" id="IPR025736">
    <property type="entry name" value="PucR_C-HTH_dom"/>
</dbReference>
<evidence type="ECO:0000259" key="1">
    <source>
        <dbReference type="Pfam" id="PF13556"/>
    </source>
</evidence>
<reference evidence="3 4" key="1">
    <citation type="submission" date="2014-12" db="EMBL/GenBank/DDBJ databases">
        <title>Complete genome sequence of Streptomyces vietnamensis strain GIMV4.0001, a genetic manipulable producer of the benzoisochromanequinone antibiotic granaticin.</title>
        <authorList>
            <person name="Deng M.R."/>
            <person name="Guo J."/>
            <person name="Ma L.Y."/>
            <person name="Feng G.D."/>
            <person name="Mo C.Y."/>
            <person name="Zhu H.H."/>
        </authorList>
    </citation>
    <scope>NUCLEOTIDE SEQUENCE [LARGE SCALE GENOMIC DNA]</scope>
    <source>
        <strain evidence="4">GIMV4.0001</strain>
    </source>
</reference>
<dbReference type="Pfam" id="PF13556">
    <property type="entry name" value="HTH_30"/>
    <property type="match status" value="1"/>
</dbReference>
<dbReference type="InterPro" id="IPR025751">
    <property type="entry name" value="RsbRD_N_dom"/>
</dbReference>
<proteinExistence type="predicted"/>
<gene>
    <name evidence="3" type="ORF">SVTN_02355</name>
</gene>
<name>A0A0B5HYV7_9ACTN</name>
<dbReference type="AlphaFoldDB" id="A0A0B5HYV7"/>
<dbReference type="HOGENOM" id="CLU_041278_1_0_11"/>
<accession>A0A0B5HYV7</accession>
<dbReference type="Proteomes" id="UP000031774">
    <property type="component" value="Chromosome"/>
</dbReference>
<evidence type="ECO:0000259" key="2">
    <source>
        <dbReference type="Pfam" id="PF14361"/>
    </source>
</evidence>
<dbReference type="STRING" id="362257.SVTN_02355"/>
<feature type="domain" description="RsbT co-antagonist protein RsbRD N-terminal" evidence="2">
    <location>
        <begin position="28"/>
        <end position="161"/>
    </location>
</feature>
<evidence type="ECO:0000313" key="4">
    <source>
        <dbReference type="Proteomes" id="UP000031774"/>
    </source>
</evidence>